<proteinExistence type="predicted"/>
<dbReference type="KEGG" id="bky:D1093_03245"/>
<dbReference type="Gene3D" id="1.10.260.40">
    <property type="entry name" value="lambda repressor-like DNA-binding domains"/>
    <property type="match status" value="1"/>
</dbReference>
<gene>
    <name evidence="1" type="ORF">D1093_03245</name>
    <name evidence="2" type="ORF">D1093_04225</name>
</gene>
<reference evidence="1 3" key="1">
    <citation type="journal article" date="2020" name="Int. J. Syst. Evol. Microbiol.">
        <title>Bartonella kosoyi sp. nov. and Bartonella krasnovii sp. nov., two novel species closely related to the zoonotic Bartonella elizabethae, isolated from black rats and wild desert rodent-fleas.</title>
        <authorList>
            <person name="Gutierrez R."/>
            <person name="Shalit T."/>
            <person name="Markus B."/>
            <person name="Yuan C."/>
            <person name="Nachum-Biala Y."/>
            <person name="Elad D."/>
            <person name="Harrus S."/>
        </authorList>
    </citation>
    <scope>NUCLEOTIDE SEQUENCE [LARGE SCALE GENOMIC DNA]</scope>
    <source>
        <strain evidence="1 3">Tel Aviv</strain>
    </source>
</reference>
<dbReference type="KEGG" id="bky:D1093_04225"/>
<dbReference type="EMBL" id="CP031843">
    <property type="protein sequence ID" value="QEE08673.1"/>
    <property type="molecule type" value="Genomic_DNA"/>
</dbReference>
<dbReference type="InterPro" id="IPR010982">
    <property type="entry name" value="Lambda_DNA-bd_dom_sf"/>
</dbReference>
<keyword evidence="3" id="KW-1185">Reference proteome</keyword>
<evidence type="ECO:0000313" key="2">
    <source>
        <dbReference type="EMBL" id="QEE08853.1"/>
    </source>
</evidence>
<dbReference type="GO" id="GO:0003677">
    <property type="term" value="F:DNA binding"/>
    <property type="evidence" value="ECO:0007669"/>
    <property type="project" value="InterPro"/>
</dbReference>
<dbReference type="AlphaFoldDB" id="A0A5B9CVG0"/>
<accession>A0A5B9CVG0</accession>
<protein>
    <submittedName>
        <fullName evidence="1">Helix-turn-helix transcriptional regulator</fullName>
    </submittedName>
</protein>
<evidence type="ECO:0000313" key="3">
    <source>
        <dbReference type="Proteomes" id="UP000321940"/>
    </source>
</evidence>
<dbReference type="EMBL" id="CP031843">
    <property type="protein sequence ID" value="QEE08853.1"/>
    <property type="molecule type" value="Genomic_DNA"/>
</dbReference>
<sequence length="109" mass="12698">MEQDIQSKLKLWIKERLKERGHGAQTLLALHLELHPSAVNRMLNTYQNGKTRDITIDELVKISEFFNEPPPSFYKEVDLDFMKICASLDPVDKEAVLDFLELLKKLKTK</sequence>
<dbReference type="RefSeq" id="WP_012232384.1">
    <property type="nucleotide sequence ID" value="NZ_CP031843.2"/>
</dbReference>
<name>A0A5B9CVG0_9HYPH</name>
<organism evidence="1 3">
    <name type="scientific">Bartonella kosoyi</name>
    <dbReference type="NCBI Taxonomy" id="2133959"/>
    <lineage>
        <taxon>Bacteria</taxon>
        <taxon>Pseudomonadati</taxon>
        <taxon>Pseudomonadota</taxon>
        <taxon>Alphaproteobacteria</taxon>
        <taxon>Hyphomicrobiales</taxon>
        <taxon>Bartonellaceae</taxon>
        <taxon>Bartonella</taxon>
    </lineage>
</organism>
<dbReference type="Proteomes" id="UP000321940">
    <property type="component" value="Chromosome"/>
</dbReference>
<evidence type="ECO:0000313" key="1">
    <source>
        <dbReference type="EMBL" id="QEE08673.1"/>
    </source>
</evidence>